<reference evidence="2" key="1">
    <citation type="submission" date="2022-11" db="EMBL/GenBank/DDBJ databases">
        <title>Draft genome of Mycoplasma arginini isolated from fly.</title>
        <authorList>
            <person name="Severgnini M."/>
            <person name="Gioia G."/>
            <person name="Cremonesi P."/>
            <person name="Moroni P."/>
            <person name="Addis M.F."/>
            <person name="Castiglioni B."/>
        </authorList>
    </citation>
    <scope>NUCLEOTIDE SEQUENCE</scope>
    <source>
        <strain evidence="2">QMP CG1-1632</strain>
    </source>
</reference>
<dbReference type="Proteomes" id="UP001162175">
    <property type="component" value="Unassembled WGS sequence"/>
</dbReference>
<dbReference type="EMBL" id="CP143577">
    <property type="protein sequence ID" value="WVN22012.1"/>
    <property type="molecule type" value="Genomic_DNA"/>
</dbReference>
<feature type="transmembrane region" description="Helical" evidence="1">
    <location>
        <begin position="65"/>
        <end position="89"/>
    </location>
</feature>
<evidence type="ECO:0000313" key="5">
    <source>
        <dbReference type="Proteomes" id="UP001432074"/>
    </source>
</evidence>
<feature type="transmembrane region" description="Helical" evidence="1">
    <location>
        <begin position="101"/>
        <end position="125"/>
    </location>
</feature>
<proteinExistence type="predicted"/>
<evidence type="ECO:0000313" key="4">
    <source>
        <dbReference type="Proteomes" id="UP001162175"/>
    </source>
</evidence>
<dbReference type="AlphaFoldDB" id="A0AA43QY99"/>
<gene>
    <name evidence="2" type="ORF">DCBHLPFO_00017</name>
    <name evidence="3" type="ORF">V2E25_00185</name>
</gene>
<reference evidence="3" key="2">
    <citation type="submission" date="2024-01" db="EMBL/GenBank/DDBJ databases">
        <title>Complete genome sequence of Mycoplasma arginini type strain G 230.</title>
        <authorList>
            <person name="Spergser J."/>
        </authorList>
    </citation>
    <scope>NUCLEOTIDE SEQUENCE</scope>
    <source>
        <strain evidence="3">NCTC 10129</strain>
    </source>
</reference>
<name>A0AA43QY99_MYCAR</name>
<evidence type="ECO:0000256" key="1">
    <source>
        <dbReference type="SAM" id="Phobius"/>
    </source>
</evidence>
<feature type="transmembrane region" description="Helical" evidence="1">
    <location>
        <begin position="12"/>
        <end position="30"/>
    </location>
</feature>
<dbReference type="EMBL" id="JAPFAR010000001">
    <property type="protein sequence ID" value="MDI3349248.1"/>
    <property type="molecule type" value="Genomic_DNA"/>
</dbReference>
<sequence>MTKERSLSLANLIIKFFLVIVLAISFYFLYRGLEKIMQDNSRDYANDGIQVLLEDIKKTFEKNSIWGILLIVGSAVRFLTYVIDVVILSIASWKQQTFGKIILFITTIFPILWVISWIGNIGIIAKKRTIEN</sequence>
<evidence type="ECO:0000313" key="2">
    <source>
        <dbReference type="EMBL" id="MDI3349248.1"/>
    </source>
</evidence>
<keyword evidence="1" id="KW-0472">Membrane</keyword>
<keyword evidence="1" id="KW-0812">Transmembrane</keyword>
<dbReference type="RefSeq" id="WP_129694404.1">
    <property type="nucleotide sequence ID" value="NZ_CP143577.1"/>
</dbReference>
<evidence type="ECO:0000313" key="3">
    <source>
        <dbReference type="EMBL" id="WVN22012.1"/>
    </source>
</evidence>
<protein>
    <submittedName>
        <fullName evidence="2">Uncharacterized protein</fullName>
    </submittedName>
</protein>
<dbReference type="Proteomes" id="UP001432074">
    <property type="component" value="Chromosome"/>
</dbReference>
<accession>A0AA43QY99</accession>
<keyword evidence="1" id="KW-1133">Transmembrane helix</keyword>
<keyword evidence="5" id="KW-1185">Reference proteome</keyword>
<organism evidence="2 4">
    <name type="scientific">Mycoplasmopsis arginini</name>
    <name type="common">Mycoplasma arginini</name>
    <dbReference type="NCBI Taxonomy" id="2094"/>
    <lineage>
        <taxon>Bacteria</taxon>
        <taxon>Bacillati</taxon>
        <taxon>Mycoplasmatota</taxon>
        <taxon>Mycoplasmoidales</taxon>
        <taxon>Metamycoplasmataceae</taxon>
        <taxon>Mycoplasmopsis</taxon>
    </lineage>
</organism>